<dbReference type="EMBL" id="MCBS01023560">
    <property type="protein sequence ID" value="RKF75189.1"/>
    <property type="molecule type" value="Genomic_DNA"/>
</dbReference>
<gene>
    <name evidence="2" type="ORF">GcM1_235046</name>
</gene>
<name>A0A420IKW6_9PEZI</name>
<evidence type="ECO:0000313" key="3">
    <source>
        <dbReference type="Proteomes" id="UP000285326"/>
    </source>
</evidence>
<proteinExistence type="predicted"/>
<organism evidence="2 3">
    <name type="scientific">Golovinomyces cichoracearum</name>
    <dbReference type="NCBI Taxonomy" id="62708"/>
    <lineage>
        <taxon>Eukaryota</taxon>
        <taxon>Fungi</taxon>
        <taxon>Dikarya</taxon>
        <taxon>Ascomycota</taxon>
        <taxon>Pezizomycotina</taxon>
        <taxon>Leotiomycetes</taxon>
        <taxon>Erysiphales</taxon>
        <taxon>Erysiphaceae</taxon>
        <taxon>Golovinomyces</taxon>
    </lineage>
</organism>
<dbReference type="Proteomes" id="UP000285326">
    <property type="component" value="Unassembled WGS sequence"/>
</dbReference>
<dbReference type="AlphaFoldDB" id="A0A420IKW6"/>
<sequence>MYLYNSLRAYTRQSSQRNPFVLLEEHDTENSRDMRCQSNWADISDIKVDGWMEPCRTAPNSTIPKSRGRFSPKKLREKIGIKFSCFGISHLRNVIRIKSRPTASSSLKAMVPRKSLTTNKRRGEKSGRDVQIRHVIKSHFEPSEKWSTSTIISEREICTSRPRKKAKKPRQITRYYSPRIVEARSPATIYCSNQRVQGTGIPTNKSRSTTHDPLHKSDTVGRHLEWLKFLV</sequence>
<protein>
    <submittedName>
        <fullName evidence="2">Uncharacterized protein</fullName>
    </submittedName>
</protein>
<accession>A0A420IKW6</accession>
<evidence type="ECO:0000313" key="2">
    <source>
        <dbReference type="EMBL" id="RKF75189.1"/>
    </source>
</evidence>
<comment type="caution">
    <text evidence="2">The sequence shown here is derived from an EMBL/GenBank/DDBJ whole genome shotgun (WGS) entry which is preliminary data.</text>
</comment>
<feature type="region of interest" description="Disordered" evidence="1">
    <location>
        <begin position="105"/>
        <end position="128"/>
    </location>
</feature>
<reference evidence="2 3" key="1">
    <citation type="journal article" date="2018" name="BMC Genomics">
        <title>Comparative genome analyses reveal sequence features reflecting distinct modes of host-adaptation between dicot and monocot powdery mildew.</title>
        <authorList>
            <person name="Wu Y."/>
            <person name="Ma X."/>
            <person name="Pan Z."/>
            <person name="Kale S.D."/>
            <person name="Song Y."/>
            <person name="King H."/>
            <person name="Zhang Q."/>
            <person name="Presley C."/>
            <person name="Deng X."/>
            <person name="Wei C.I."/>
            <person name="Xiao S."/>
        </authorList>
    </citation>
    <scope>NUCLEOTIDE SEQUENCE [LARGE SCALE GENOMIC DNA]</scope>
    <source>
        <strain evidence="2">UMSG1</strain>
    </source>
</reference>
<evidence type="ECO:0000256" key="1">
    <source>
        <dbReference type="SAM" id="MobiDB-lite"/>
    </source>
</evidence>